<gene>
    <name evidence="1" type="ORF">S03H2_50911</name>
</gene>
<protein>
    <submittedName>
        <fullName evidence="1">Uncharacterized protein</fullName>
    </submittedName>
</protein>
<dbReference type="EMBL" id="BARU01032270">
    <property type="protein sequence ID" value="GAH69128.1"/>
    <property type="molecule type" value="Genomic_DNA"/>
</dbReference>
<organism evidence="1">
    <name type="scientific">marine sediment metagenome</name>
    <dbReference type="NCBI Taxonomy" id="412755"/>
    <lineage>
        <taxon>unclassified sequences</taxon>
        <taxon>metagenomes</taxon>
        <taxon>ecological metagenomes</taxon>
    </lineage>
</organism>
<dbReference type="AlphaFoldDB" id="X1JHA7"/>
<reference evidence="1" key="1">
    <citation type="journal article" date="2014" name="Front. Microbiol.">
        <title>High frequency of phylogenetically diverse reductive dehalogenase-homologous genes in deep subseafloor sedimentary metagenomes.</title>
        <authorList>
            <person name="Kawai M."/>
            <person name="Futagami T."/>
            <person name="Toyoda A."/>
            <person name="Takaki Y."/>
            <person name="Nishi S."/>
            <person name="Hori S."/>
            <person name="Arai W."/>
            <person name="Tsubouchi T."/>
            <person name="Morono Y."/>
            <person name="Uchiyama I."/>
            <person name="Ito T."/>
            <person name="Fujiyama A."/>
            <person name="Inagaki F."/>
            <person name="Takami H."/>
        </authorList>
    </citation>
    <scope>NUCLEOTIDE SEQUENCE</scope>
    <source>
        <strain evidence="1">Expedition CK06-06</strain>
    </source>
</reference>
<evidence type="ECO:0000313" key="1">
    <source>
        <dbReference type="EMBL" id="GAH69128.1"/>
    </source>
</evidence>
<feature type="non-terminal residue" evidence="1">
    <location>
        <position position="134"/>
    </location>
</feature>
<proteinExistence type="predicted"/>
<sequence>MQDFNSLKKEQANMNEDNRRFFTWNMKKLVILDFGIFSIQTGLASFELAITTKEPGGIKKISYIWNIKELEKFYQDDISPFNKEVNKIKNIKDRLIVYNVGEKLAQTSLYFKKDEWGKFYSFFEQAYKNYLDQK</sequence>
<comment type="caution">
    <text evidence="1">The sequence shown here is derived from an EMBL/GenBank/DDBJ whole genome shotgun (WGS) entry which is preliminary data.</text>
</comment>
<name>X1JHA7_9ZZZZ</name>
<accession>X1JHA7</accession>